<reference evidence="8 9" key="1">
    <citation type="submission" date="2020-12" db="EMBL/GenBank/DDBJ databases">
        <title>FDA dAtabase for Regulatory Grade micrObial Sequences (FDA-ARGOS): Supporting development and validation of Infectious Disease Dx tests.</title>
        <authorList>
            <person name="Sproer C."/>
            <person name="Gronow S."/>
            <person name="Severitt S."/>
            <person name="Schroder I."/>
            <person name="Tallon L."/>
            <person name="Sadzewicz L."/>
            <person name="Zhao X."/>
            <person name="Boylan J."/>
            <person name="Ott S."/>
            <person name="Bowen H."/>
            <person name="Vavikolanu K."/>
            <person name="Mehta A."/>
            <person name="Aluvathingal J."/>
            <person name="Nadendla S."/>
            <person name="Lowell S."/>
            <person name="Myers T."/>
            <person name="Yan Y."/>
            <person name="Sichtig H."/>
        </authorList>
    </citation>
    <scope>NUCLEOTIDE SEQUENCE [LARGE SCALE GENOMIC DNA]</scope>
    <source>
        <strain evidence="8 9">FDAARGOS_990</strain>
    </source>
</reference>
<protein>
    <submittedName>
        <fullName evidence="8">MFS transporter</fullName>
    </submittedName>
</protein>
<dbReference type="InterPro" id="IPR011701">
    <property type="entry name" value="MFS"/>
</dbReference>
<comment type="subcellular location">
    <subcellularLocation>
        <location evidence="1">Cell membrane</location>
        <topology evidence="1">Multi-pass membrane protein</topology>
    </subcellularLocation>
</comment>
<dbReference type="PANTHER" id="PTHR23513:SF6">
    <property type="entry name" value="MAJOR FACILITATOR SUPERFAMILY ASSOCIATED DOMAIN-CONTAINING PROTEIN"/>
    <property type="match status" value="1"/>
</dbReference>
<dbReference type="Gene3D" id="1.20.1250.20">
    <property type="entry name" value="MFS general substrate transporter like domains"/>
    <property type="match status" value="1"/>
</dbReference>
<keyword evidence="2" id="KW-1003">Cell membrane</keyword>
<evidence type="ECO:0000256" key="4">
    <source>
        <dbReference type="ARBA" id="ARBA00022989"/>
    </source>
</evidence>
<accession>A0A7T3ZYM2</accession>
<feature type="transmembrane region" description="Helical" evidence="7">
    <location>
        <begin position="406"/>
        <end position="428"/>
    </location>
</feature>
<evidence type="ECO:0000256" key="5">
    <source>
        <dbReference type="ARBA" id="ARBA00023136"/>
    </source>
</evidence>
<evidence type="ECO:0000256" key="7">
    <source>
        <dbReference type="SAM" id="Phobius"/>
    </source>
</evidence>
<dbReference type="GO" id="GO:0005886">
    <property type="term" value="C:plasma membrane"/>
    <property type="evidence" value="ECO:0007669"/>
    <property type="project" value="UniProtKB-SubCell"/>
</dbReference>
<evidence type="ECO:0000256" key="2">
    <source>
        <dbReference type="ARBA" id="ARBA00022475"/>
    </source>
</evidence>
<gene>
    <name evidence="8" type="ORF">I6H47_14510</name>
</gene>
<feature type="transmembrane region" description="Helical" evidence="7">
    <location>
        <begin position="344"/>
        <end position="362"/>
    </location>
</feature>
<dbReference type="AlphaFoldDB" id="A0A7T3ZYM2"/>
<evidence type="ECO:0000256" key="6">
    <source>
        <dbReference type="SAM" id="MobiDB-lite"/>
    </source>
</evidence>
<feature type="transmembrane region" description="Helical" evidence="7">
    <location>
        <begin position="68"/>
        <end position="89"/>
    </location>
</feature>
<sequence>MTPHVPSESRPDHATDDPIPPCAPTVPTGPPLPHPPTAPQEEQAPPASAQPGRVPSRSLWRHHDFRQLWMGDTVSVFGNQFVLFALPLIAVQLLDANAFEMGVLAALESAAFLLISLPAGAWVDRMRKKRIIVVGDLVRAGLLLTIPLAWALDLLSIGQLWIIAALVGVVTVFFDVANQSYLPEIVAGNQISDGNAKLQASQQTASVVGPSAASGLVGLIGGPLTVGVTSVCMALSSLFVSRVRHQEDRTDAGTDTTLIADIREGLAFVLSHPLLRRIVACTGLTNLASSAVFGLLVLYALRTLELDEFQLGLVMSIGAVGGILGALSSSWVQKVVGEGRSIAVSAVIGGLCFLTVPAASVLPALPTLLLGWFVLSGMVVVYNVAQVSFRQRLCPKPLLGRMNASIRFLVWGPMPVGAFLGGTIAHGIGIVPTLWIFAGLAVLSALPVLISPLAGMRTLPRELDALANSTPAS</sequence>
<dbReference type="GO" id="GO:0022857">
    <property type="term" value="F:transmembrane transporter activity"/>
    <property type="evidence" value="ECO:0007669"/>
    <property type="project" value="InterPro"/>
</dbReference>
<evidence type="ECO:0000256" key="1">
    <source>
        <dbReference type="ARBA" id="ARBA00004651"/>
    </source>
</evidence>
<dbReference type="EMBL" id="CP065989">
    <property type="protein sequence ID" value="QQB13975.1"/>
    <property type="molecule type" value="Genomic_DNA"/>
</dbReference>
<feature type="compositionally biased region" description="Basic and acidic residues" evidence="6">
    <location>
        <begin position="7"/>
        <end position="16"/>
    </location>
</feature>
<feature type="transmembrane region" description="Helical" evidence="7">
    <location>
        <begin position="434"/>
        <end position="454"/>
    </location>
</feature>
<feature type="transmembrane region" description="Helical" evidence="7">
    <location>
        <begin position="368"/>
        <end position="385"/>
    </location>
</feature>
<feature type="transmembrane region" description="Helical" evidence="7">
    <location>
        <begin position="313"/>
        <end position="332"/>
    </location>
</feature>
<name>A0A7T3ZYM2_9MICO</name>
<dbReference type="CDD" id="cd06173">
    <property type="entry name" value="MFS_MefA_like"/>
    <property type="match status" value="1"/>
</dbReference>
<dbReference type="InterPro" id="IPR036259">
    <property type="entry name" value="MFS_trans_sf"/>
</dbReference>
<feature type="transmembrane region" description="Helical" evidence="7">
    <location>
        <begin position="131"/>
        <end position="152"/>
    </location>
</feature>
<dbReference type="Pfam" id="PF07690">
    <property type="entry name" value="MFS_1"/>
    <property type="match status" value="1"/>
</dbReference>
<dbReference type="PANTHER" id="PTHR23513">
    <property type="entry name" value="INTEGRAL MEMBRANE EFFLUX PROTEIN-RELATED"/>
    <property type="match status" value="1"/>
</dbReference>
<dbReference type="Proteomes" id="UP000595374">
    <property type="component" value="Chromosome"/>
</dbReference>
<keyword evidence="5 7" id="KW-0472">Membrane</keyword>
<feature type="transmembrane region" description="Helical" evidence="7">
    <location>
        <begin position="158"/>
        <end position="177"/>
    </location>
</feature>
<feature type="region of interest" description="Disordered" evidence="6">
    <location>
        <begin position="1"/>
        <end position="55"/>
    </location>
</feature>
<keyword evidence="4 7" id="KW-1133">Transmembrane helix</keyword>
<keyword evidence="3 7" id="KW-0812">Transmembrane</keyword>
<evidence type="ECO:0000256" key="3">
    <source>
        <dbReference type="ARBA" id="ARBA00022692"/>
    </source>
</evidence>
<dbReference type="RefSeq" id="WP_198499104.1">
    <property type="nucleotide sequence ID" value="NZ_CP065989.1"/>
</dbReference>
<feature type="compositionally biased region" description="Low complexity" evidence="6">
    <location>
        <begin position="39"/>
        <end position="51"/>
    </location>
</feature>
<evidence type="ECO:0000313" key="8">
    <source>
        <dbReference type="EMBL" id="QQB13975.1"/>
    </source>
</evidence>
<feature type="compositionally biased region" description="Pro residues" evidence="6">
    <location>
        <begin position="18"/>
        <end position="38"/>
    </location>
</feature>
<feature type="transmembrane region" description="Helical" evidence="7">
    <location>
        <begin position="101"/>
        <end position="119"/>
    </location>
</feature>
<feature type="transmembrane region" description="Helical" evidence="7">
    <location>
        <begin position="278"/>
        <end position="301"/>
    </location>
</feature>
<organism evidence="8 9">
    <name type="scientific">Brevibacterium casei</name>
    <dbReference type="NCBI Taxonomy" id="33889"/>
    <lineage>
        <taxon>Bacteria</taxon>
        <taxon>Bacillati</taxon>
        <taxon>Actinomycetota</taxon>
        <taxon>Actinomycetes</taxon>
        <taxon>Micrococcales</taxon>
        <taxon>Brevibacteriaceae</taxon>
        <taxon>Brevibacterium</taxon>
    </lineage>
</organism>
<dbReference type="SUPFAM" id="SSF103473">
    <property type="entry name" value="MFS general substrate transporter"/>
    <property type="match status" value="1"/>
</dbReference>
<proteinExistence type="predicted"/>
<evidence type="ECO:0000313" key="9">
    <source>
        <dbReference type="Proteomes" id="UP000595374"/>
    </source>
</evidence>